<proteinExistence type="predicted"/>
<dbReference type="EMBL" id="JAAGSC010000031">
    <property type="protein sequence ID" value="NDY94848.1"/>
    <property type="molecule type" value="Genomic_DNA"/>
</dbReference>
<evidence type="ECO:0000313" key="2">
    <source>
        <dbReference type="Proteomes" id="UP000484885"/>
    </source>
</evidence>
<dbReference type="RefSeq" id="WP_164210229.1">
    <property type="nucleotide sequence ID" value="NZ_JAAGSC010000031.1"/>
</dbReference>
<comment type="caution">
    <text evidence="1">The sequence shown here is derived from an EMBL/GenBank/DDBJ whole genome shotgun (WGS) entry which is preliminary data.</text>
</comment>
<accession>A0A845UW69</accession>
<dbReference type="Gene3D" id="3.40.190.10">
    <property type="entry name" value="Periplasmic binding protein-like II"/>
    <property type="match status" value="1"/>
</dbReference>
<evidence type="ECO:0000313" key="1">
    <source>
        <dbReference type="EMBL" id="NDY94848.1"/>
    </source>
</evidence>
<dbReference type="Pfam" id="PF12974">
    <property type="entry name" value="Phosphonate-bd"/>
    <property type="match status" value="1"/>
</dbReference>
<gene>
    <name evidence="1" type="ORF">G3I74_03790</name>
</gene>
<reference evidence="1 2" key="1">
    <citation type="submission" date="2020-02" db="EMBL/GenBank/DDBJ databases">
        <authorList>
            <person name="Zhang X.-Y."/>
        </authorList>
    </citation>
    <scope>NUCLEOTIDE SEQUENCE [LARGE SCALE GENOMIC DNA]</scope>
    <source>
        <strain evidence="1 2">C33</strain>
    </source>
</reference>
<organism evidence="1 2">
    <name type="scientific">Wenzhouxiangella limi</name>
    <dbReference type="NCBI Taxonomy" id="2707351"/>
    <lineage>
        <taxon>Bacteria</taxon>
        <taxon>Pseudomonadati</taxon>
        <taxon>Pseudomonadota</taxon>
        <taxon>Gammaproteobacteria</taxon>
        <taxon>Chromatiales</taxon>
        <taxon>Wenzhouxiangellaceae</taxon>
        <taxon>Wenzhouxiangella</taxon>
    </lineage>
</organism>
<dbReference type="AlphaFoldDB" id="A0A845UW69"/>
<dbReference type="Proteomes" id="UP000484885">
    <property type="component" value="Unassembled WGS sequence"/>
</dbReference>
<protein>
    <submittedName>
        <fullName evidence="1">Phosphate/phosphite/phosphonate ABC transporter substrate-binding protein</fullName>
    </submittedName>
</protein>
<sequence length="258" mass="28821">MTLLIGLFAAPLQAQTYRLKVHPTFPPEQAELVFQPLLAYLNETTEYRFELATARDFHRHWLDIRRGEQPDLVLEDAHLVALRIERDGYRPLAKASSPATFSLLTALPGDELELENFVGLRVSSLPAPSLGHLVLASWYPNPMQQPLIQSSATSWLDAVESVFAMEADAAIVPHDLVSRYVNLRQVATSTEFPHMSVAAAPSLEAAVGDTVRDALLNLHQDPDHFGVLHELDIDRFVPASADEYVGLEQWLEQIYGNF</sequence>
<keyword evidence="2" id="KW-1185">Reference proteome</keyword>
<name>A0A845UW69_9GAMM</name>